<evidence type="ECO:0000313" key="3">
    <source>
        <dbReference type="Proteomes" id="UP000244948"/>
    </source>
</evidence>
<feature type="domain" description="Endonuclease GajA/Old nuclease/RecF-like AAA" evidence="1">
    <location>
        <begin position="3"/>
        <end position="413"/>
    </location>
</feature>
<dbReference type="Proteomes" id="UP000244948">
    <property type="component" value="Unassembled WGS sequence"/>
</dbReference>
<comment type="caution">
    <text evidence="2">The sequence shown here is derived from an EMBL/GenBank/DDBJ whole genome shotgun (WGS) entry which is preliminary data.</text>
</comment>
<dbReference type="PANTHER" id="PTHR43581">
    <property type="entry name" value="ATP/GTP PHOSPHATASE"/>
    <property type="match status" value="1"/>
</dbReference>
<sequence>MQFIVENVGKIDRATFDLKPLTIFIGQNNSGKTYAASALWAAINSIKKRATLADIVKTELIDLIHQLTAQALEEKRAQQKEVPESLLNKIKAEVPYYLKQNSKTILKKCFKFDGFNEESKLLFNSGPDLILTIDVQVRPILVSEETIDKEGRKFTACFTFKWRDRKEREYDDLLEYKIRAEPLSEELLTESESELYIALLKRTEKEIIGHTYFGEMWDKFENLLYIPAARTGILLTSDFFVQGTIARWREATEVLEKENDPFLLTESSEDRSFFVERFKGNLTEPLIAFTEEINRRSYGGKKKAQKNATSLSDNIKRLLSGDIRSNSPNVDRPTFEYQPDGSDHTIPLSASSSLVTEVAALSILNPVLTNSFIIFEEPEAHLHLAAQREMAKIIIQLINSGCYLLITTHSDTFLQQLNNLLLLSEHPQKDRLLEKFNLTARDIVTPDQVSAYDFDCDNDHKTTVRSIEFGEYGFIAESLNKVLISLAEQSHEIITTLEKEGED</sequence>
<gene>
    <name evidence="2" type="ORF">DC082_03325</name>
</gene>
<dbReference type="Pfam" id="PF13175">
    <property type="entry name" value="AAA_15"/>
    <property type="match status" value="1"/>
</dbReference>
<evidence type="ECO:0000259" key="1">
    <source>
        <dbReference type="Pfam" id="PF13175"/>
    </source>
</evidence>
<dbReference type="SUPFAM" id="SSF52540">
    <property type="entry name" value="P-loop containing nucleoside triphosphate hydrolases"/>
    <property type="match status" value="1"/>
</dbReference>
<dbReference type="InterPro" id="IPR041685">
    <property type="entry name" value="AAA_GajA/Old/RecF-like"/>
</dbReference>
<dbReference type="PANTHER" id="PTHR43581:SF2">
    <property type="entry name" value="EXCINUCLEASE ATPASE SUBUNIT"/>
    <property type="match status" value="1"/>
</dbReference>
<keyword evidence="3" id="KW-1185">Reference proteome</keyword>
<organism evidence="2 3">
    <name type="scientific">Ignatzschineria indica</name>
    <dbReference type="NCBI Taxonomy" id="472583"/>
    <lineage>
        <taxon>Bacteria</taxon>
        <taxon>Pseudomonadati</taxon>
        <taxon>Pseudomonadota</taxon>
        <taxon>Gammaproteobacteria</taxon>
        <taxon>Cardiobacteriales</taxon>
        <taxon>Ignatzschineriaceae</taxon>
        <taxon>Ignatzschineria</taxon>
    </lineage>
</organism>
<dbReference type="AlphaFoldDB" id="A0A2U2AN61"/>
<name>A0A2U2AN61_9GAMM</name>
<evidence type="ECO:0000313" key="2">
    <source>
        <dbReference type="EMBL" id="PWD84577.1"/>
    </source>
</evidence>
<protein>
    <recommendedName>
        <fullName evidence="1">Endonuclease GajA/Old nuclease/RecF-like AAA domain-containing protein</fullName>
    </recommendedName>
</protein>
<dbReference type="EMBL" id="QEWR01000002">
    <property type="protein sequence ID" value="PWD84577.1"/>
    <property type="molecule type" value="Genomic_DNA"/>
</dbReference>
<dbReference type="RefSeq" id="WP_109235744.1">
    <property type="nucleotide sequence ID" value="NZ_BMXZ01000001.1"/>
</dbReference>
<accession>A0A2U2AN61</accession>
<dbReference type="Gene3D" id="3.40.50.300">
    <property type="entry name" value="P-loop containing nucleotide triphosphate hydrolases"/>
    <property type="match status" value="1"/>
</dbReference>
<reference evidence="2 3" key="1">
    <citation type="journal article" date="2018" name="Genome Announc.">
        <title>Ignatzschineria cameli sp. nov., isolated from necrotic foot tissue of dromedaries (Camelus dromedarius) and associated maggots (Wohlfahrtia species) in Dubai.</title>
        <authorList>
            <person name="Tsang C.C."/>
            <person name="Tang J.Y."/>
            <person name="Fong J.Y."/>
            <person name="Kinne J."/>
            <person name="Lee H.H."/>
            <person name="Joseph M."/>
            <person name="Jose S."/>
            <person name="Schuster R.K."/>
            <person name="Tang Y."/>
            <person name="Sivakumar S."/>
            <person name="Chen J.H."/>
            <person name="Teng J.L."/>
            <person name="Lau S.K."/>
            <person name="Wernery U."/>
            <person name="Woo P.C."/>
        </authorList>
    </citation>
    <scope>NUCLEOTIDE SEQUENCE [LARGE SCALE GENOMIC DNA]</scope>
    <source>
        <strain evidence="2 3">KCTC 22643</strain>
    </source>
</reference>
<dbReference type="InterPro" id="IPR027417">
    <property type="entry name" value="P-loop_NTPase"/>
</dbReference>
<dbReference type="InterPro" id="IPR051396">
    <property type="entry name" value="Bact_Antivir_Def_Nuclease"/>
</dbReference>
<proteinExistence type="predicted"/>